<gene>
    <name evidence="2" type="ORF">PSNMU_V1.4_AUG-EV-PASAV3_0123580</name>
</gene>
<protein>
    <submittedName>
        <fullName evidence="2">Uncharacterized protein</fullName>
    </submittedName>
</protein>
<dbReference type="Proteomes" id="UP000291116">
    <property type="component" value="Unassembled WGS sequence"/>
</dbReference>
<keyword evidence="3" id="KW-1185">Reference proteome</keyword>
<feature type="region of interest" description="Disordered" evidence="1">
    <location>
        <begin position="359"/>
        <end position="410"/>
    </location>
</feature>
<reference evidence="2 3" key="1">
    <citation type="submission" date="2019-01" db="EMBL/GenBank/DDBJ databases">
        <authorList>
            <person name="Ferrante I. M."/>
        </authorList>
    </citation>
    <scope>NUCLEOTIDE SEQUENCE [LARGE SCALE GENOMIC DNA]</scope>
    <source>
        <strain evidence="2 3">B856</strain>
    </source>
</reference>
<organism evidence="2 3">
    <name type="scientific">Pseudo-nitzschia multistriata</name>
    <dbReference type="NCBI Taxonomy" id="183589"/>
    <lineage>
        <taxon>Eukaryota</taxon>
        <taxon>Sar</taxon>
        <taxon>Stramenopiles</taxon>
        <taxon>Ochrophyta</taxon>
        <taxon>Bacillariophyta</taxon>
        <taxon>Bacillariophyceae</taxon>
        <taxon>Bacillariophycidae</taxon>
        <taxon>Bacillariales</taxon>
        <taxon>Bacillariaceae</taxon>
        <taxon>Pseudo-nitzschia</taxon>
    </lineage>
</organism>
<proteinExistence type="predicted"/>
<feature type="compositionally biased region" description="Basic and acidic residues" evidence="1">
    <location>
        <begin position="368"/>
        <end position="377"/>
    </location>
</feature>
<name>A0A448ZT17_9STRA</name>
<dbReference type="EMBL" id="CAACVS010000692">
    <property type="protein sequence ID" value="VEU45195.1"/>
    <property type="molecule type" value="Genomic_DNA"/>
</dbReference>
<evidence type="ECO:0000313" key="2">
    <source>
        <dbReference type="EMBL" id="VEU45195.1"/>
    </source>
</evidence>
<feature type="region of interest" description="Disordered" evidence="1">
    <location>
        <begin position="17"/>
        <end position="52"/>
    </location>
</feature>
<dbReference type="AlphaFoldDB" id="A0A448ZT17"/>
<evidence type="ECO:0000313" key="3">
    <source>
        <dbReference type="Proteomes" id="UP000291116"/>
    </source>
</evidence>
<evidence type="ECO:0000256" key="1">
    <source>
        <dbReference type="SAM" id="MobiDB-lite"/>
    </source>
</evidence>
<sequence>MQIRIQIRASGGVCGLSGRPLPGARPTGTAHGEKRNPFGEAAGRNGTDRNGTILSGDLRGGPLSCRNRKKENQLFRLGEGGVRDRPRRVAVTAKAPWFANGWLAGWLGYGNAIFPSRRSVPDSIGLDWIGLDPRSRDARTEPLFRNVSLRFVGASGNGRHLLRSRIRVAVCGQGNDGPSSEPHGGADSVFVFVFVFVFGCLAGCRKSRGVAGSFFGGQAGPFVGAPHGAFAFRSRRGNPSVAQEKDLRSRRQRSTLLLPFLPTVSADDEEKTILLSGDRPDVSPLGPGPLGHASKDAFAFFVQIVTDLLTAAGAHQNVGGSSPLVRVRKHKGQRGWTSVFCLARFAAFGGTALALVRSRKGPWRKRKGSDATDRGREGVAGVFRRKASHRDQEEEEEPPEQQKGVGNHRKGHRMLAAACAGGSGSGNGVSEPGRTPAVLGFGGGALVEHVQARQVPEVVVAANGGLVVPAMDRCSLLLLVLAPLPCLVVA</sequence>
<accession>A0A448ZT17</accession>